<organism evidence="1 2">
    <name type="scientific">Muraenolepis orangiensis</name>
    <name type="common">Patagonian moray cod</name>
    <dbReference type="NCBI Taxonomy" id="630683"/>
    <lineage>
        <taxon>Eukaryota</taxon>
        <taxon>Metazoa</taxon>
        <taxon>Chordata</taxon>
        <taxon>Craniata</taxon>
        <taxon>Vertebrata</taxon>
        <taxon>Euteleostomi</taxon>
        <taxon>Actinopterygii</taxon>
        <taxon>Neopterygii</taxon>
        <taxon>Teleostei</taxon>
        <taxon>Neoteleostei</taxon>
        <taxon>Acanthomorphata</taxon>
        <taxon>Zeiogadaria</taxon>
        <taxon>Gadariae</taxon>
        <taxon>Gadiformes</taxon>
        <taxon>Muraenolepidoidei</taxon>
        <taxon>Muraenolepididae</taxon>
        <taxon>Muraenolepis</taxon>
    </lineage>
</organism>
<gene>
    <name evidence="1" type="ORF">NHX12_022653</name>
</gene>
<protein>
    <submittedName>
        <fullName evidence="1">Uncharacterized protein</fullName>
    </submittedName>
</protein>
<evidence type="ECO:0000313" key="1">
    <source>
        <dbReference type="EMBL" id="KAJ3610561.1"/>
    </source>
</evidence>
<name>A0A9Q0ERE9_9TELE</name>
<evidence type="ECO:0000313" key="2">
    <source>
        <dbReference type="Proteomes" id="UP001148018"/>
    </source>
</evidence>
<dbReference type="Proteomes" id="UP001148018">
    <property type="component" value="Unassembled WGS sequence"/>
</dbReference>
<accession>A0A9Q0ERE9</accession>
<sequence>MLPKATSHDTSPFRYGDGILGRGYDGDYAVSAYRQTPARRGIEPGAFWLAGALTKHPPPPLPPPVQRIRFYSWALFRRRREPERLPRQPDISNAAHLSRRHAGLLAAVPHSADRRRGAAADRRRFAMRLKVSAQC</sequence>
<comment type="caution">
    <text evidence="1">The sequence shown here is derived from an EMBL/GenBank/DDBJ whole genome shotgun (WGS) entry which is preliminary data.</text>
</comment>
<keyword evidence="2" id="KW-1185">Reference proteome</keyword>
<proteinExistence type="predicted"/>
<dbReference type="EMBL" id="JANIIK010000038">
    <property type="protein sequence ID" value="KAJ3610561.1"/>
    <property type="molecule type" value="Genomic_DNA"/>
</dbReference>
<dbReference type="AlphaFoldDB" id="A0A9Q0ERE9"/>
<reference evidence="1" key="1">
    <citation type="submission" date="2022-07" db="EMBL/GenBank/DDBJ databases">
        <title>Chromosome-level genome of Muraenolepis orangiensis.</title>
        <authorList>
            <person name="Kim J."/>
        </authorList>
    </citation>
    <scope>NUCLEOTIDE SEQUENCE</scope>
    <source>
        <strain evidence="1">KU_S4_2022</strain>
        <tissue evidence="1">Muscle</tissue>
    </source>
</reference>